<accession>A0A840ICW7</accession>
<dbReference type="PANTHER" id="PTHR37017">
    <property type="entry name" value="AB HYDROLASE-1 DOMAIN-CONTAINING PROTEIN-RELATED"/>
    <property type="match status" value="1"/>
</dbReference>
<dbReference type="GO" id="GO:0003824">
    <property type="term" value="F:catalytic activity"/>
    <property type="evidence" value="ECO:0007669"/>
    <property type="project" value="UniProtKB-ARBA"/>
</dbReference>
<dbReference type="EMBL" id="JACHNU010000002">
    <property type="protein sequence ID" value="MBB4662787.1"/>
    <property type="molecule type" value="Genomic_DNA"/>
</dbReference>
<dbReference type="RefSeq" id="WP_183342235.1">
    <property type="nucleotide sequence ID" value="NZ_JACHNU010000002.1"/>
</dbReference>
<feature type="region of interest" description="Disordered" evidence="1">
    <location>
        <begin position="63"/>
        <end position="88"/>
    </location>
</feature>
<dbReference type="Gene3D" id="3.40.50.1820">
    <property type="entry name" value="alpha/beta hydrolase"/>
    <property type="match status" value="1"/>
</dbReference>
<dbReference type="Pfam" id="PF12697">
    <property type="entry name" value="Abhydrolase_6"/>
    <property type="match status" value="1"/>
</dbReference>
<comment type="caution">
    <text evidence="3">The sequence shown here is derived from an EMBL/GenBank/DDBJ whole genome shotgun (WGS) entry which is preliminary data.</text>
</comment>
<feature type="domain" description="AB hydrolase-1" evidence="2">
    <location>
        <begin position="7"/>
        <end position="246"/>
    </location>
</feature>
<dbReference type="Proteomes" id="UP000585272">
    <property type="component" value="Unassembled WGS sequence"/>
</dbReference>
<evidence type="ECO:0000313" key="3">
    <source>
        <dbReference type="EMBL" id="MBB4662787.1"/>
    </source>
</evidence>
<dbReference type="SUPFAM" id="SSF53474">
    <property type="entry name" value="alpha/beta-Hydrolases"/>
    <property type="match status" value="1"/>
</dbReference>
<name>A0A840ICW7_9ACTN</name>
<evidence type="ECO:0000313" key="4">
    <source>
        <dbReference type="Proteomes" id="UP000585272"/>
    </source>
</evidence>
<sequence>MATYAIVHGAGDVGASWDLVAERLRARGHAVVAPDLPCEDDGAGFGDYADTVADAVEAAWRERDAAGDGRRGRAGAAGAGGATGAGRSGPDQLVVVAHSLGGFTAPRLCARLPIDLFVLVSAMVPLPGESGSEWWEATGHDAAFAAARAAGGWGADDRSVFLHDVPEPLVAQASAFARDQSSTPMDEPFPLPAWPEVPTRFLLCRDDRFFPADWMRAIVRARLGIEPDEIGGGHAVYLSRPGQLAARLEAYRAELAAPPRLV</sequence>
<proteinExistence type="predicted"/>
<dbReference type="PANTHER" id="PTHR37017:SF11">
    <property type="entry name" value="ESTERASE_LIPASE_THIOESTERASE DOMAIN-CONTAINING PROTEIN"/>
    <property type="match status" value="1"/>
</dbReference>
<feature type="compositionally biased region" description="Gly residues" evidence="1">
    <location>
        <begin position="75"/>
        <end position="87"/>
    </location>
</feature>
<reference evidence="3 4" key="1">
    <citation type="submission" date="2020-08" db="EMBL/GenBank/DDBJ databases">
        <title>Genomic Encyclopedia of Archaeal and Bacterial Type Strains, Phase II (KMG-II): from individual species to whole genera.</title>
        <authorList>
            <person name="Goeker M."/>
        </authorList>
    </citation>
    <scope>NUCLEOTIDE SEQUENCE [LARGE SCALE GENOMIC DNA]</scope>
    <source>
        <strain evidence="3 4">DSM 23288</strain>
    </source>
</reference>
<dbReference type="InterPro" id="IPR029058">
    <property type="entry name" value="AB_hydrolase_fold"/>
</dbReference>
<dbReference type="InterPro" id="IPR052897">
    <property type="entry name" value="Sec-Metab_Biosynth_Hydrolase"/>
</dbReference>
<evidence type="ECO:0000256" key="1">
    <source>
        <dbReference type="SAM" id="MobiDB-lite"/>
    </source>
</evidence>
<evidence type="ECO:0000259" key="2">
    <source>
        <dbReference type="Pfam" id="PF12697"/>
    </source>
</evidence>
<keyword evidence="4" id="KW-1185">Reference proteome</keyword>
<organism evidence="3 4">
    <name type="scientific">Conexibacter arvalis</name>
    <dbReference type="NCBI Taxonomy" id="912552"/>
    <lineage>
        <taxon>Bacteria</taxon>
        <taxon>Bacillati</taxon>
        <taxon>Actinomycetota</taxon>
        <taxon>Thermoleophilia</taxon>
        <taxon>Solirubrobacterales</taxon>
        <taxon>Conexibacteraceae</taxon>
        <taxon>Conexibacter</taxon>
    </lineage>
</organism>
<dbReference type="AlphaFoldDB" id="A0A840ICW7"/>
<gene>
    <name evidence="3" type="ORF">BDZ31_002373</name>
</gene>
<dbReference type="InterPro" id="IPR000073">
    <property type="entry name" value="AB_hydrolase_1"/>
</dbReference>
<protein>
    <submittedName>
        <fullName evidence="3">Pimeloyl-ACP methyl ester carboxylesterase</fullName>
    </submittedName>
</protein>